<keyword evidence="2" id="KW-1185">Reference proteome</keyword>
<evidence type="ECO:0000313" key="2">
    <source>
        <dbReference type="Proteomes" id="UP000184476"/>
    </source>
</evidence>
<accession>A0A1M4ZRW5</accession>
<reference evidence="1 2" key="1">
    <citation type="submission" date="2016-11" db="EMBL/GenBank/DDBJ databases">
        <authorList>
            <person name="Jaros S."/>
            <person name="Januszkiewicz K."/>
            <person name="Wedrychowicz H."/>
        </authorList>
    </citation>
    <scope>NUCLEOTIDE SEQUENCE [LARGE SCALE GENOMIC DNA]</scope>
    <source>
        <strain evidence="1 2">DSM 44666</strain>
    </source>
</reference>
<organism evidence="1 2">
    <name type="scientific">Seinonella peptonophila</name>
    <dbReference type="NCBI Taxonomy" id="112248"/>
    <lineage>
        <taxon>Bacteria</taxon>
        <taxon>Bacillati</taxon>
        <taxon>Bacillota</taxon>
        <taxon>Bacilli</taxon>
        <taxon>Bacillales</taxon>
        <taxon>Thermoactinomycetaceae</taxon>
        <taxon>Seinonella</taxon>
    </lineage>
</organism>
<gene>
    <name evidence="1" type="ORF">SAMN05444392_11080</name>
</gene>
<dbReference type="RefSeq" id="WP_073156051.1">
    <property type="nucleotide sequence ID" value="NZ_FQVL01000010.1"/>
</dbReference>
<proteinExistence type="predicted"/>
<protein>
    <submittedName>
        <fullName evidence="1">Uncharacterized protein</fullName>
    </submittedName>
</protein>
<name>A0A1M4ZRW5_9BACL</name>
<dbReference type="Proteomes" id="UP000184476">
    <property type="component" value="Unassembled WGS sequence"/>
</dbReference>
<dbReference type="OrthoDB" id="2989538at2"/>
<evidence type="ECO:0000313" key="1">
    <source>
        <dbReference type="EMBL" id="SHF20748.1"/>
    </source>
</evidence>
<dbReference type="EMBL" id="FQVL01000010">
    <property type="protein sequence ID" value="SHF20748.1"/>
    <property type="molecule type" value="Genomic_DNA"/>
</dbReference>
<sequence>MRTIDAFLKAYKPAFLAIPGTRSVGDKLPLLIETYSHIYEADHNEYIFFQSNELKQDFASKTCKMQYISLDFEKELGKVLGFPDKAVEFFITKKQIKRTLGEHSAEYLKLKEKHIGLRYCGVQCAASIDDLIENVEWLWERYPYQEAIEDGTYVRVREERLRIPHGNTDQLEMIKELALTGEISKIHTLVS</sequence>
<dbReference type="AlphaFoldDB" id="A0A1M4ZRW5"/>